<keyword evidence="10" id="KW-1185">Reference proteome</keyword>
<keyword evidence="7" id="KW-0413">Isomerase</keyword>
<dbReference type="SUPFAM" id="SSF47446">
    <property type="entry name" value="Signal peptide-binding domain"/>
    <property type="match status" value="1"/>
</dbReference>
<reference evidence="9" key="2">
    <citation type="journal article" date="2023" name="Microbiol Resour">
        <title>Decontamination and Annotation of the Draft Genome Sequence of the Oomycete Lagenidium giganteum ARSEF 373.</title>
        <authorList>
            <person name="Morgan W.R."/>
            <person name="Tartar A."/>
        </authorList>
    </citation>
    <scope>NUCLEOTIDE SEQUENCE</scope>
    <source>
        <strain evidence="9">ARSEF 373</strain>
    </source>
</reference>
<evidence type="ECO:0000256" key="6">
    <source>
        <dbReference type="ARBA" id="ARBA00023141"/>
    </source>
</evidence>
<dbReference type="GO" id="GO:0004106">
    <property type="term" value="F:chorismate mutase activity"/>
    <property type="evidence" value="ECO:0007669"/>
    <property type="project" value="UniProtKB-EC"/>
</dbReference>
<dbReference type="InterPro" id="IPR037039">
    <property type="entry name" value="CM_AroQ_sf_eucaryotic"/>
</dbReference>
<dbReference type="SUPFAM" id="SSF53850">
    <property type="entry name" value="Periplasmic binding protein-like II"/>
    <property type="match status" value="1"/>
</dbReference>
<dbReference type="PROSITE" id="PS51169">
    <property type="entry name" value="CHORISMATE_MUT_3"/>
    <property type="match status" value="1"/>
</dbReference>
<dbReference type="GO" id="GO:0008312">
    <property type="term" value="F:7S RNA binding"/>
    <property type="evidence" value="ECO:0007669"/>
    <property type="project" value="InterPro"/>
</dbReference>
<protein>
    <recommendedName>
        <fullName evidence="3">chorismate mutase</fullName>
        <ecNumber evidence="3">5.4.99.5</ecNumber>
    </recommendedName>
</protein>
<dbReference type="GO" id="GO:0048500">
    <property type="term" value="C:signal recognition particle"/>
    <property type="evidence" value="ECO:0007669"/>
    <property type="project" value="InterPro"/>
</dbReference>
<dbReference type="NCBIfam" id="TIGR01802">
    <property type="entry name" value="CM_pl-yst"/>
    <property type="match status" value="1"/>
</dbReference>
<dbReference type="PANTHER" id="PTHR21145">
    <property type="entry name" value="CHORISMATE MUTASE"/>
    <property type="match status" value="1"/>
</dbReference>
<dbReference type="PANTHER" id="PTHR21145:SF12">
    <property type="entry name" value="CHORISMATE MUTASE"/>
    <property type="match status" value="1"/>
</dbReference>
<keyword evidence="5" id="KW-0028">Amino-acid biosynthesis</keyword>
<accession>A0AAV2YIJ6</accession>
<evidence type="ECO:0000256" key="3">
    <source>
        <dbReference type="ARBA" id="ARBA00012404"/>
    </source>
</evidence>
<dbReference type="Gene3D" id="3.40.190.10">
    <property type="entry name" value="Periplasmic binding protein-like II"/>
    <property type="match status" value="2"/>
</dbReference>
<dbReference type="Proteomes" id="UP001146120">
    <property type="component" value="Unassembled WGS sequence"/>
</dbReference>
<dbReference type="EMBL" id="DAKRPA010000299">
    <property type="protein sequence ID" value="DAZ93678.1"/>
    <property type="molecule type" value="Genomic_DNA"/>
</dbReference>
<sequence>MYPMARMAPTVRGLARLLSRPVATNAWRAAALQYAVPMQQARSFGVFSNLKDTVTQKMEQRNQVKQEDAYRQQINDLAHCKKFNLTTFHDQLKKNAEASGINGWKSYIPGVSEMAEHLENPNLINGKVKRKISEKCGHSAAEVNNMLRQYEQMSALQMWLSKRVERNLHLPDTMEETTELVRQDPTGFPAKKFRRGSICSSVPNQLLTAPMQQALQSSHHVVFSDPLKPVRLDDFRNVLIRQEETIIFALIERAQFPRNSEIYRKRNEAGSVSFGGLKGKYDAFTGSFLDFMFSETEKLHALNRRYTSPDENAFYPHLLPEPILPSLSYPQVLKPNRININDQISSVYLKKILPGITEDRSDHTSFGSTATADITVLQALSKRIHFGKFIAEAKFQAERERYTELIMANDAEGIMTALTNMAVEEKVLKRVKLKASTYGQDVDETSGPKDYKVDPQLISDLYRDFVMPLTKEVQVAYLLQRLAHPAISVAGVEGSFCWLAAQAHFGGEGVAKDHFVSEDAISKVFGDVAANRTAYGVVPIEDSSLGMIKETQAQLLQSSLKVSAEIVLAKQFIFASKCPEQVKTGDVSAVFIPTETDTRLLVHVEQCWPTAKVINVANVTEAAVRAAADPSTIAITTCGAAKLQGIRQLEAGNALATATWKPSTADTSFIRFVVISQGFPAPTGADKSCLSMALKHEVGSLLSALEIWKNHGVNLCCIESIYRQDGLGFDFFVEILGHIEDKNVQEAVNKLQEAICQVKHLGSFPAAKREISS</sequence>
<gene>
    <name evidence="9" type="ORF">N0F65_008186</name>
</gene>
<dbReference type="GO" id="GO:0046417">
    <property type="term" value="P:chorismate metabolic process"/>
    <property type="evidence" value="ECO:0007669"/>
    <property type="project" value="InterPro"/>
</dbReference>
<organism evidence="9 10">
    <name type="scientific">Lagenidium giganteum</name>
    <dbReference type="NCBI Taxonomy" id="4803"/>
    <lineage>
        <taxon>Eukaryota</taxon>
        <taxon>Sar</taxon>
        <taxon>Stramenopiles</taxon>
        <taxon>Oomycota</taxon>
        <taxon>Peronosporomycetes</taxon>
        <taxon>Pythiales</taxon>
        <taxon>Pythiaceae</taxon>
    </lineage>
</organism>
<evidence type="ECO:0000313" key="9">
    <source>
        <dbReference type="EMBL" id="DAZ93678.1"/>
    </source>
</evidence>
<dbReference type="InterPro" id="IPR036891">
    <property type="entry name" value="Signal_recog_part_SRP54_M_sf"/>
</dbReference>
<dbReference type="InterPro" id="IPR045865">
    <property type="entry name" value="ACT-like_dom_sf"/>
</dbReference>
<dbReference type="GO" id="GO:0009094">
    <property type="term" value="P:L-phenylalanine biosynthetic process"/>
    <property type="evidence" value="ECO:0007669"/>
    <property type="project" value="InterPro"/>
</dbReference>
<dbReference type="Gene3D" id="1.10.260.30">
    <property type="entry name" value="Signal recognition particle, SRP54 subunit, M-domain"/>
    <property type="match status" value="1"/>
</dbReference>
<dbReference type="AlphaFoldDB" id="A0AAV2YIJ6"/>
<dbReference type="Gene3D" id="1.10.590.10">
    <property type="entry name" value="Chorismate mutase, AroQ class superfamily, eukaryotic"/>
    <property type="match status" value="1"/>
</dbReference>
<comment type="subcellular location">
    <subcellularLocation>
        <location evidence="1">Cytoplasm</location>
    </subcellularLocation>
</comment>
<dbReference type="EC" id="5.4.99.5" evidence="3"/>
<dbReference type="Pfam" id="PF01817">
    <property type="entry name" value="CM_2"/>
    <property type="match status" value="1"/>
</dbReference>
<dbReference type="InterPro" id="IPR036263">
    <property type="entry name" value="Chorismate_II_sf"/>
</dbReference>
<proteinExistence type="predicted"/>
<evidence type="ECO:0000256" key="7">
    <source>
        <dbReference type="ARBA" id="ARBA00023235"/>
    </source>
</evidence>
<dbReference type="InterPro" id="IPR008238">
    <property type="entry name" value="Chorismate_mutase_AroQ_euk"/>
</dbReference>
<dbReference type="InterPro" id="IPR001086">
    <property type="entry name" value="Preph_deHydtase"/>
</dbReference>
<dbReference type="SUPFAM" id="SSF48600">
    <property type="entry name" value="Chorismate mutase II"/>
    <property type="match status" value="1"/>
</dbReference>
<comment type="caution">
    <text evidence="9">The sequence shown here is derived from an EMBL/GenBank/DDBJ whole genome shotgun (WGS) entry which is preliminary data.</text>
</comment>
<dbReference type="InterPro" id="IPR002701">
    <property type="entry name" value="CM_II_prokaryot"/>
</dbReference>
<evidence type="ECO:0000256" key="2">
    <source>
        <dbReference type="ARBA" id="ARBA00004817"/>
    </source>
</evidence>
<feature type="domain" description="Prephenate dehydratase" evidence="8">
    <location>
        <begin position="486"/>
        <end position="677"/>
    </location>
</feature>
<dbReference type="SUPFAM" id="SSF55021">
    <property type="entry name" value="ACT-like"/>
    <property type="match status" value="1"/>
</dbReference>
<name>A0AAV2YIJ6_9STRA</name>
<evidence type="ECO:0000256" key="5">
    <source>
        <dbReference type="ARBA" id="ARBA00022605"/>
    </source>
</evidence>
<keyword evidence="6" id="KW-0057">Aromatic amino acid biosynthesis</keyword>
<dbReference type="Gene3D" id="3.30.70.260">
    <property type="match status" value="1"/>
</dbReference>
<dbReference type="GO" id="GO:0004664">
    <property type="term" value="F:prephenate dehydratase activity"/>
    <property type="evidence" value="ECO:0007669"/>
    <property type="project" value="InterPro"/>
</dbReference>
<dbReference type="PROSITE" id="PS51171">
    <property type="entry name" value="PREPHENATE_DEHYDR_3"/>
    <property type="match status" value="1"/>
</dbReference>
<evidence type="ECO:0000259" key="8">
    <source>
        <dbReference type="PROSITE" id="PS51171"/>
    </source>
</evidence>
<dbReference type="FunFam" id="1.10.590.10:FF:000004">
    <property type="entry name" value="Chorismate mutase"/>
    <property type="match status" value="1"/>
</dbReference>
<evidence type="ECO:0000256" key="4">
    <source>
        <dbReference type="ARBA" id="ARBA00022490"/>
    </source>
</evidence>
<dbReference type="GO" id="GO:0006614">
    <property type="term" value="P:SRP-dependent cotranslational protein targeting to membrane"/>
    <property type="evidence" value="ECO:0007669"/>
    <property type="project" value="InterPro"/>
</dbReference>
<dbReference type="Pfam" id="PF00800">
    <property type="entry name" value="PDT"/>
    <property type="match status" value="1"/>
</dbReference>
<dbReference type="CDD" id="cd04905">
    <property type="entry name" value="ACT_CM-PDT"/>
    <property type="match status" value="1"/>
</dbReference>
<keyword evidence="4" id="KW-0963">Cytoplasm</keyword>
<evidence type="ECO:0000313" key="10">
    <source>
        <dbReference type="Proteomes" id="UP001146120"/>
    </source>
</evidence>
<evidence type="ECO:0000256" key="1">
    <source>
        <dbReference type="ARBA" id="ARBA00004496"/>
    </source>
</evidence>
<comment type="pathway">
    <text evidence="2">Metabolic intermediate biosynthesis; prephenate biosynthesis; prephenate from chorismate: step 1/1.</text>
</comment>
<reference evidence="9" key="1">
    <citation type="submission" date="2022-11" db="EMBL/GenBank/DDBJ databases">
        <authorList>
            <person name="Morgan W.R."/>
            <person name="Tartar A."/>
        </authorList>
    </citation>
    <scope>NUCLEOTIDE SEQUENCE</scope>
    <source>
        <strain evidence="9">ARSEF 373</strain>
    </source>
</reference>